<evidence type="ECO:0000313" key="2">
    <source>
        <dbReference type="Proteomes" id="UP000011529"/>
    </source>
</evidence>
<proteinExistence type="predicted"/>
<gene>
    <name evidence="1" type="ORF">RE6C_01429</name>
</gene>
<dbReference type="PATRIC" id="fig|1263867.3.peg.1512"/>
<dbReference type="AlphaFoldDB" id="M2B7U3"/>
<keyword evidence="2" id="KW-1185">Reference proteome</keyword>
<name>M2B7U3_9BACT</name>
<reference evidence="1" key="2">
    <citation type="journal article" date="2013" name="Mar. Genomics">
        <title>Expression of sulfatases in Rhodopirellula baltica and the diversity of sulfatases in the genus Rhodopirellula.</title>
        <authorList>
            <person name="Wegner C.E."/>
            <person name="Richter-Heitmann T."/>
            <person name="Klindworth A."/>
            <person name="Klockow C."/>
            <person name="Richter M."/>
            <person name="Achstetter T."/>
            <person name="Glockner F.O."/>
            <person name="Harder J."/>
        </authorList>
    </citation>
    <scope>NUCLEOTIDE SEQUENCE [LARGE SCALE GENOMIC DNA]</scope>
    <source>
        <strain evidence="1">6C</strain>
    </source>
</reference>
<dbReference type="Proteomes" id="UP000011529">
    <property type="component" value="Unassembled WGS sequence"/>
</dbReference>
<protein>
    <submittedName>
        <fullName evidence="1">Uncharacterized protein</fullName>
    </submittedName>
</protein>
<accession>M2B7U3</accession>
<dbReference type="EMBL" id="ANMO01000085">
    <property type="protein sequence ID" value="EMB17798.1"/>
    <property type="molecule type" value="Genomic_DNA"/>
</dbReference>
<comment type="caution">
    <text evidence="1">The sequence shown here is derived from an EMBL/GenBank/DDBJ whole genome shotgun (WGS) entry which is preliminary data.</text>
</comment>
<organism evidence="1 2">
    <name type="scientific">Rhodopirellula europaea 6C</name>
    <dbReference type="NCBI Taxonomy" id="1263867"/>
    <lineage>
        <taxon>Bacteria</taxon>
        <taxon>Pseudomonadati</taxon>
        <taxon>Planctomycetota</taxon>
        <taxon>Planctomycetia</taxon>
        <taxon>Pirellulales</taxon>
        <taxon>Pirellulaceae</taxon>
        <taxon>Rhodopirellula</taxon>
    </lineage>
</organism>
<reference evidence="1" key="1">
    <citation type="submission" date="2012-11" db="EMBL/GenBank/DDBJ databases">
        <title>Permanent draft genomes of Rhodopirellula europaea strain SH398 and 6C.</title>
        <authorList>
            <person name="Richter M."/>
            <person name="Richter-Heitmann T."/>
            <person name="Frank C."/>
            <person name="Harder J."/>
            <person name="Glockner F.O."/>
        </authorList>
    </citation>
    <scope>NUCLEOTIDE SEQUENCE</scope>
    <source>
        <strain evidence="1">6C</strain>
    </source>
</reference>
<sequence>MEGEHLAIRVSDVADLGRVFEVLPDFGMWQVDPMSYHETC</sequence>
<evidence type="ECO:0000313" key="1">
    <source>
        <dbReference type="EMBL" id="EMB17798.1"/>
    </source>
</evidence>